<reference evidence="2 3" key="1">
    <citation type="submission" date="2007-02" db="EMBL/GenBank/DDBJ databases">
        <title>Complete sequence of chromosome of Shewanella baltica OS155.</title>
        <authorList>
            <consortium name="US DOE Joint Genome Institute"/>
            <person name="Copeland A."/>
            <person name="Lucas S."/>
            <person name="Lapidus A."/>
            <person name="Barry K."/>
            <person name="Detter J.C."/>
            <person name="Glavina del Rio T."/>
            <person name="Hammon N."/>
            <person name="Israni S."/>
            <person name="Dalin E."/>
            <person name="Tice H."/>
            <person name="Pitluck S."/>
            <person name="Sims D.R."/>
            <person name="Brettin T."/>
            <person name="Bruce D."/>
            <person name="Han C."/>
            <person name="Tapia R."/>
            <person name="Brainard J."/>
            <person name="Schmutz J."/>
            <person name="Larimer F."/>
            <person name="Land M."/>
            <person name="Hauser L."/>
            <person name="Kyrpides N."/>
            <person name="Mikhailova N."/>
            <person name="Brettar I."/>
            <person name="Klappenbach J."/>
            <person name="Konstantinidis K."/>
            <person name="Rodrigues J."/>
            <person name="Tiedje J."/>
            <person name="Richardson P."/>
        </authorList>
    </citation>
    <scope>NUCLEOTIDE SEQUENCE [LARGE SCALE GENOMIC DNA]</scope>
    <source>
        <strain evidence="3">OS155 / ATCC BAA-1091</strain>
    </source>
</reference>
<keyword evidence="1" id="KW-0472">Membrane</keyword>
<keyword evidence="1" id="KW-0812">Transmembrane</keyword>
<proteinExistence type="predicted"/>
<feature type="transmembrane region" description="Helical" evidence="1">
    <location>
        <begin position="102"/>
        <end position="118"/>
    </location>
</feature>
<dbReference type="EMBL" id="CP000563">
    <property type="protein sequence ID" value="ABN61056.1"/>
    <property type="molecule type" value="Genomic_DNA"/>
</dbReference>
<feature type="transmembrane region" description="Helical" evidence="1">
    <location>
        <begin position="79"/>
        <end position="96"/>
    </location>
</feature>
<keyword evidence="1" id="KW-1133">Transmembrane helix</keyword>
<evidence type="ECO:0008006" key="4">
    <source>
        <dbReference type="Google" id="ProtNLM"/>
    </source>
</evidence>
<keyword evidence="3" id="KW-1185">Reference proteome</keyword>
<evidence type="ECO:0000313" key="3">
    <source>
        <dbReference type="Proteomes" id="UP000001557"/>
    </source>
</evidence>
<protein>
    <recommendedName>
        <fullName evidence="4">Galanin</fullName>
    </recommendedName>
</protein>
<sequence>MDKLMSPLLYSLKQGFEALKSIRNHISEANLPADFPRAELPPLSEDAKAELLQLLAPLEAYRIEKLETKLSRKKWAKRLGWLVCLPALVFDLISLASNNDPTILSLIVLAGILMWVQLPEMQYKRHYKYKILPVLLKKLGDYRYSPDSCVNLDSVADFELMPRFSKQQSEDHIRGKVEDISFEFCELTLKSRGSKSDKIQFKGGVVIMTMPFSFESHTVVSQDYGTLGNTMAGIKKPRVKLESVTFEAMFEVYSHDQHYARYLLSPAVMERLVELEQLFRKTARGSGLSIEFKANKVLIMASYFGNLFDTVDINLPTHDMSKIPQLQQELVLITGIIKQLKLDYLAAQNLATQQTLERIKTIAS</sequence>
<dbReference type="Proteomes" id="UP000001557">
    <property type="component" value="Chromosome"/>
</dbReference>
<dbReference type="InterPro" id="IPR021484">
    <property type="entry name" value="DUF3137"/>
</dbReference>
<dbReference type="STRING" id="325240.Sbal_1542"/>
<evidence type="ECO:0000256" key="1">
    <source>
        <dbReference type="SAM" id="Phobius"/>
    </source>
</evidence>
<name>A3D2U3_SHEB5</name>
<evidence type="ECO:0000313" key="2">
    <source>
        <dbReference type="EMBL" id="ABN61056.1"/>
    </source>
</evidence>
<organism evidence="2 3">
    <name type="scientific">Shewanella baltica (strain OS155 / ATCC BAA-1091)</name>
    <dbReference type="NCBI Taxonomy" id="325240"/>
    <lineage>
        <taxon>Bacteria</taxon>
        <taxon>Pseudomonadati</taxon>
        <taxon>Pseudomonadota</taxon>
        <taxon>Gammaproteobacteria</taxon>
        <taxon>Alteromonadales</taxon>
        <taxon>Shewanellaceae</taxon>
        <taxon>Shewanella</taxon>
    </lineage>
</organism>
<dbReference type="HOGENOM" id="CLU_064247_0_0_6"/>
<dbReference type="Pfam" id="PF11335">
    <property type="entry name" value="DUF3137"/>
    <property type="match status" value="1"/>
</dbReference>
<dbReference type="KEGG" id="sbl:Sbal_1542"/>
<dbReference type="AlphaFoldDB" id="A3D2U3"/>
<accession>A3D2U3</accession>
<gene>
    <name evidence="2" type="ordered locus">Sbal_1542</name>
</gene>